<feature type="region of interest" description="Disordered" evidence="1">
    <location>
        <begin position="784"/>
        <end position="808"/>
    </location>
</feature>
<feature type="compositionally biased region" description="Basic and acidic residues" evidence="1">
    <location>
        <begin position="798"/>
        <end position="808"/>
    </location>
</feature>
<feature type="compositionally biased region" description="Low complexity" evidence="1">
    <location>
        <begin position="982"/>
        <end position="994"/>
    </location>
</feature>
<dbReference type="AlphaFoldDB" id="A0A7S1PF46"/>
<feature type="transmembrane region" description="Helical" evidence="2">
    <location>
        <begin position="500"/>
        <end position="524"/>
    </location>
</feature>
<feature type="signal peptide" evidence="3">
    <location>
        <begin position="1"/>
        <end position="22"/>
    </location>
</feature>
<feature type="chain" id="PRO_5031378205" evidence="3">
    <location>
        <begin position="23"/>
        <end position="1125"/>
    </location>
</feature>
<feature type="compositionally biased region" description="Low complexity" evidence="1">
    <location>
        <begin position="435"/>
        <end position="444"/>
    </location>
</feature>
<evidence type="ECO:0000256" key="2">
    <source>
        <dbReference type="SAM" id="Phobius"/>
    </source>
</evidence>
<protein>
    <submittedName>
        <fullName evidence="4">Uncharacterized protein</fullName>
    </submittedName>
</protein>
<evidence type="ECO:0000313" key="4">
    <source>
        <dbReference type="EMBL" id="CAD9079807.1"/>
    </source>
</evidence>
<dbReference type="PROSITE" id="PS51257">
    <property type="entry name" value="PROKAR_LIPOPROTEIN"/>
    <property type="match status" value="1"/>
</dbReference>
<proteinExistence type="predicted"/>
<organism evidence="4">
    <name type="scientific">Percolomonas cosmopolitus</name>
    <dbReference type="NCBI Taxonomy" id="63605"/>
    <lineage>
        <taxon>Eukaryota</taxon>
        <taxon>Discoba</taxon>
        <taxon>Heterolobosea</taxon>
        <taxon>Tetramitia</taxon>
        <taxon>Eutetramitia</taxon>
        <taxon>Percolomonadidae</taxon>
        <taxon>Percolomonas</taxon>
    </lineage>
</organism>
<evidence type="ECO:0000256" key="1">
    <source>
        <dbReference type="SAM" id="MobiDB-lite"/>
    </source>
</evidence>
<feature type="transmembrane region" description="Helical" evidence="2">
    <location>
        <begin position="474"/>
        <end position="494"/>
    </location>
</feature>
<keyword evidence="2" id="KW-0812">Transmembrane</keyword>
<keyword evidence="2" id="KW-1133">Transmembrane helix</keyword>
<evidence type="ECO:0000256" key="3">
    <source>
        <dbReference type="SAM" id="SignalP"/>
    </source>
</evidence>
<accession>A0A7S1PF46</accession>
<name>A0A7S1PF46_9EUKA</name>
<gene>
    <name evidence="4" type="ORF">PCOS0759_LOCUS3047</name>
</gene>
<sequence length="1125" mass="122700">MRFLIVFLIVFILSCLLGRQRATEAYSIFDRLVTDGSHVWPPHEDIQIFSHFSSPQTLNPITDNLLINLRMTYPMLRGGISFVAFQSQNGVLSDLKDLPSDTSDGFSFACECKTKSSTIWEDTSDVVDADNLGSLQDVNAIDENKMDENCWLSPGTHQNWVVTNLDQFTQSAVWKGTLSTLKSLQSGGSIVEQQFSLDGINLRSGSVSIYFHLYQDDQDTGSSGLTDFVEQINENRVYFVLRTDEVLNGTFVGAIGTNSRDTNPLIFEDTLPSMSVQKQESKDLIHVNIPGFWTNSSIQVSAFSESSTKVSWISAFGFNSTDVVFENSLSMMLVDLPANTLGNATHLQVRITNATTDVTFLFVAQETSPSSGNSTNDFTHPDNSTVVTPGTNCTSNCTYPSNTTAPGEGDVCSNCTDQRNITIIPVPGDTPTNNSLPSSSPTGPTSSSVAVVVASVVVGGVVVGGIAGAMVVGGAAVIGGSAVVAGGVAASGAGGGASTALYAGGAAAMGGGILSGLPGILHMFRNRTINKSQLNLDFSHVHPDITSKKKEDLQPKRLDDVLASIRYSKYAPYAHCKHCYTNQKKDNCVRCGLPLLKYLKFQKGDHFCVVCAMMNKYDQNVHGRCTVHLSKKGKKNGAVYVIYRTFFSLSNASKPKRESDKSKWLEVVTEDEVLKLNTLLRLEYFYTLRHVIVSSQNGHLSMPLLQKASSVCQERLTQLSSGEFDVQFSANVHGLSVDLEHVSKENLNKFLSSVRSMYSNLLEVCQLQMIYLATHGGAGTPGNHFSSKSVVNTKKRARDITESSEVKDHVKMQPINKKRRINSEQPNLVVVQACPTPKKEPAVDTSRQGSVYMPPPLISHPPANLYHGLQGADPFSAPPRYNYTPNYYSTLPPVRIQDDIPSVPFSSPEQPDYQEILQLQAFLFRQPQQQTSSNSDSPSPPLSSNPQSSPHFHGGNSHSIAKTNHQNTPAPTNIRVSPSKHAAQQQTTPAQIQPVSYSPPFQDVASHWGYTPASVNGNNATPMDPSNAESNNHLAPKRPDDFQLISTRPMSYNFFSFSDQDWKVDKKSPRGDGSTSWRHSSEGGSRLFLRTKSTLSVSSKSSLDLPTELSADVLSIHSNLSSYFS</sequence>
<feature type="region of interest" description="Disordered" evidence="1">
    <location>
        <begin position="927"/>
        <end position="1035"/>
    </location>
</feature>
<feature type="region of interest" description="Disordered" evidence="1">
    <location>
        <begin position="424"/>
        <end position="444"/>
    </location>
</feature>
<feature type="compositionally biased region" description="Low complexity" evidence="1">
    <location>
        <begin position="927"/>
        <end position="937"/>
    </location>
</feature>
<feature type="compositionally biased region" description="Polar residues" evidence="1">
    <location>
        <begin position="956"/>
        <end position="976"/>
    </location>
</feature>
<keyword evidence="2" id="KW-0472">Membrane</keyword>
<keyword evidence="3" id="KW-0732">Signal</keyword>
<reference evidence="4" key="1">
    <citation type="submission" date="2021-01" db="EMBL/GenBank/DDBJ databases">
        <authorList>
            <person name="Corre E."/>
            <person name="Pelletier E."/>
            <person name="Niang G."/>
            <person name="Scheremetjew M."/>
            <person name="Finn R."/>
            <person name="Kale V."/>
            <person name="Holt S."/>
            <person name="Cochrane G."/>
            <person name="Meng A."/>
            <person name="Brown T."/>
            <person name="Cohen L."/>
        </authorList>
    </citation>
    <scope>NUCLEOTIDE SEQUENCE</scope>
    <source>
        <strain evidence="4">WS</strain>
    </source>
</reference>
<feature type="region of interest" description="Disordered" evidence="1">
    <location>
        <begin position="1063"/>
        <end position="1083"/>
    </location>
</feature>
<dbReference type="EMBL" id="HBGD01003715">
    <property type="protein sequence ID" value="CAD9079807.1"/>
    <property type="molecule type" value="Transcribed_RNA"/>
</dbReference>